<dbReference type="FunFam" id="3.40.50.300:FF:000326">
    <property type="entry name" value="P-loop containing nucleoside triphosphate hydrolase"/>
    <property type="match status" value="1"/>
</dbReference>
<organism evidence="7">
    <name type="scientific">Cladocopium goreaui</name>
    <dbReference type="NCBI Taxonomy" id="2562237"/>
    <lineage>
        <taxon>Eukaryota</taxon>
        <taxon>Sar</taxon>
        <taxon>Alveolata</taxon>
        <taxon>Dinophyceae</taxon>
        <taxon>Suessiales</taxon>
        <taxon>Symbiodiniaceae</taxon>
        <taxon>Cladocopium</taxon>
    </lineage>
</organism>
<evidence type="ECO:0000256" key="2">
    <source>
        <dbReference type="ARBA" id="ARBA00022801"/>
    </source>
</evidence>
<reference evidence="7" key="1">
    <citation type="submission" date="2022-10" db="EMBL/GenBank/DDBJ databases">
        <authorList>
            <person name="Chen Y."/>
            <person name="Dougan E. K."/>
            <person name="Chan C."/>
            <person name="Rhodes N."/>
            <person name="Thang M."/>
        </authorList>
    </citation>
    <scope>NUCLEOTIDE SEQUENCE</scope>
</reference>
<dbReference type="EMBL" id="CAMXCT020006538">
    <property type="protein sequence ID" value="CAL1168970.1"/>
    <property type="molecule type" value="Genomic_DNA"/>
</dbReference>
<sequence>MESPRLVLQVEAEPPDPPKVESPAFTAVAPTGPPAAFAPKERVKRGLSRQESKIEQVLAERLDLTPGNLREGLRQVGQKAKERSMVLERVLSKRLDEAKVQPNESNGEIPVVWGLSISAESTMVAGAQDAASCTEVCESRSSRVAEILAASGQHEKGLPETSLAELRSRVRALSVEQGTKFLEMQLGISNRVVAPMRSGLCDLGSGIWDRQGPHSQWDNRTTLAELSLYPVVSDVNVVADFTKGDVFKVVPVEVLPVVLNRQIKAIMALCNRDSRVTPFVESLIFGDALEGRRDAAEVSLSVPLILNEQQRAAVAHAASQQLTLVQGPPGTGKSDVAVAIVEQWLRQEAERSILVATGTHAAKDVLRRRFASKGIVPLLKLRGGDKDAASQEVFVETVYMAAEPEDRKLQRVVLDESSQITTAAALVALTRGCEQLVLIGDPKQLGPISSFGADRLALPEDSEVLGPFSQERQGFFEVLRKSRKDKAKHMLQVQYRMQPRLCEYPSQRFYNGELETSPSVVCRALPGNFLEGFTFKDGPRDHPVIFLDSAGLNFAEELVRRSGSASLQNPMEAQVVAALLRSLQASGLDPMSISVMAGYNAQISLMGEVVHGSNTVALAQQRKGRSMMIRLHGIDPLADEPHPRFHTVDGFQGNENDVVIFSAVRSNPDGITGFLGQRQRLCVLLTRARHNLVIVGDSSTLQHDEEWGSWLRDAEKQEFTLDQQTTQRLQRLEELRTKNIDLK</sequence>
<dbReference type="InterPro" id="IPR041679">
    <property type="entry name" value="DNA2/NAM7-like_C"/>
</dbReference>
<dbReference type="InterPro" id="IPR047187">
    <property type="entry name" value="SF1_C_Upf1"/>
</dbReference>
<dbReference type="SUPFAM" id="SSF52540">
    <property type="entry name" value="P-loop containing nucleoside triphosphate hydrolases"/>
    <property type="match status" value="1"/>
</dbReference>
<evidence type="ECO:0000313" key="8">
    <source>
        <dbReference type="EMBL" id="CAL1168970.1"/>
    </source>
</evidence>
<dbReference type="InterPro" id="IPR027417">
    <property type="entry name" value="P-loop_NTPase"/>
</dbReference>
<keyword evidence="4" id="KW-0067">ATP-binding</keyword>
<dbReference type="GO" id="GO:0005694">
    <property type="term" value="C:chromosome"/>
    <property type="evidence" value="ECO:0007669"/>
    <property type="project" value="UniProtKB-ARBA"/>
</dbReference>
<dbReference type="GO" id="GO:0004386">
    <property type="term" value="F:helicase activity"/>
    <property type="evidence" value="ECO:0007669"/>
    <property type="project" value="UniProtKB-KW"/>
</dbReference>
<protein>
    <submittedName>
        <fullName evidence="9">Regulator of nonsense transcripts 1-like</fullName>
    </submittedName>
</protein>
<dbReference type="AlphaFoldDB" id="A0A9P1GIX8"/>
<evidence type="ECO:0000313" key="9">
    <source>
        <dbReference type="EMBL" id="CAL4802907.1"/>
    </source>
</evidence>
<proteinExistence type="predicted"/>
<feature type="non-terminal residue" evidence="7">
    <location>
        <position position="1"/>
    </location>
</feature>
<dbReference type="PANTHER" id="PTHR10887">
    <property type="entry name" value="DNA2/NAM7 HELICASE FAMILY"/>
    <property type="match status" value="1"/>
</dbReference>
<keyword evidence="10" id="KW-1185">Reference proteome</keyword>
<evidence type="ECO:0000256" key="3">
    <source>
        <dbReference type="ARBA" id="ARBA00022806"/>
    </source>
</evidence>
<reference evidence="8" key="2">
    <citation type="submission" date="2024-04" db="EMBL/GenBank/DDBJ databases">
        <authorList>
            <person name="Chen Y."/>
            <person name="Shah S."/>
            <person name="Dougan E. K."/>
            <person name="Thang M."/>
            <person name="Chan C."/>
        </authorList>
    </citation>
    <scope>NUCLEOTIDE SEQUENCE [LARGE SCALE GENOMIC DNA]</scope>
</reference>
<evidence type="ECO:0000256" key="1">
    <source>
        <dbReference type="ARBA" id="ARBA00022741"/>
    </source>
</evidence>
<dbReference type="Proteomes" id="UP001152797">
    <property type="component" value="Unassembled WGS sequence"/>
</dbReference>
<accession>A0A9P1GIX8</accession>
<dbReference type="EMBL" id="CAMXCT030006538">
    <property type="protein sequence ID" value="CAL4802907.1"/>
    <property type="molecule type" value="Genomic_DNA"/>
</dbReference>
<gene>
    <name evidence="7" type="ORF">C1SCF055_LOCUS40416</name>
</gene>
<dbReference type="OrthoDB" id="6513042at2759"/>
<evidence type="ECO:0000256" key="5">
    <source>
        <dbReference type="SAM" id="MobiDB-lite"/>
    </source>
</evidence>
<dbReference type="CDD" id="cd17934">
    <property type="entry name" value="DEXXQc_Upf1-like"/>
    <property type="match status" value="1"/>
</dbReference>
<dbReference type="Gene3D" id="3.40.50.300">
    <property type="entry name" value="P-loop containing nucleotide triphosphate hydrolases"/>
    <property type="match status" value="2"/>
</dbReference>
<keyword evidence="3" id="KW-0347">Helicase</keyword>
<evidence type="ECO:0000313" key="10">
    <source>
        <dbReference type="Proteomes" id="UP001152797"/>
    </source>
</evidence>
<dbReference type="CDD" id="cd18808">
    <property type="entry name" value="SF1_C_Upf1"/>
    <property type="match status" value="1"/>
</dbReference>
<name>A0A9P1GIX8_9DINO</name>
<dbReference type="InterPro" id="IPR045055">
    <property type="entry name" value="DNA2/NAM7-like"/>
</dbReference>
<dbReference type="EMBL" id="CAMXCT010006538">
    <property type="protein sequence ID" value="CAI4015595.1"/>
    <property type="molecule type" value="Genomic_DNA"/>
</dbReference>
<evidence type="ECO:0000313" key="7">
    <source>
        <dbReference type="EMBL" id="CAI4015595.1"/>
    </source>
</evidence>
<dbReference type="Pfam" id="PF13087">
    <property type="entry name" value="AAA_12"/>
    <property type="match status" value="1"/>
</dbReference>
<feature type="domain" description="DNA2/NAM7 helicase-like C-terminal" evidence="6">
    <location>
        <begin position="475"/>
        <end position="698"/>
    </location>
</feature>
<dbReference type="Pfam" id="PF13604">
    <property type="entry name" value="AAA_30"/>
    <property type="match status" value="1"/>
</dbReference>
<keyword evidence="1" id="KW-0547">Nucleotide-binding</keyword>
<evidence type="ECO:0000256" key="4">
    <source>
        <dbReference type="ARBA" id="ARBA00022840"/>
    </source>
</evidence>
<dbReference type="GO" id="GO:0016787">
    <property type="term" value="F:hydrolase activity"/>
    <property type="evidence" value="ECO:0007669"/>
    <property type="project" value="UniProtKB-KW"/>
</dbReference>
<evidence type="ECO:0000259" key="6">
    <source>
        <dbReference type="Pfam" id="PF13087"/>
    </source>
</evidence>
<dbReference type="GO" id="GO:0005524">
    <property type="term" value="F:ATP binding"/>
    <property type="evidence" value="ECO:0007669"/>
    <property type="project" value="UniProtKB-KW"/>
</dbReference>
<keyword evidence="2" id="KW-0378">Hydrolase</keyword>
<dbReference type="PANTHER" id="PTHR10887:SF495">
    <property type="entry name" value="HELICASE SENATAXIN ISOFORM X1-RELATED"/>
    <property type="match status" value="1"/>
</dbReference>
<comment type="caution">
    <text evidence="7">The sequence shown here is derived from an EMBL/GenBank/DDBJ whole genome shotgun (WGS) entry which is preliminary data.</text>
</comment>
<feature type="region of interest" description="Disordered" evidence="5">
    <location>
        <begin position="1"/>
        <end position="50"/>
    </location>
</feature>